<keyword evidence="1" id="KW-1133">Transmembrane helix</keyword>
<gene>
    <name evidence="2" type="ORF">C4K46_06295</name>
</gene>
<keyword evidence="1" id="KW-0812">Transmembrane</keyword>
<feature type="transmembrane region" description="Helical" evidence="1">
    <location>
        <begin position="6"/>
        <end position="23"/>
    </location>
</feature>
<dbReference type="EMBL" id="PRDG01000003">
    <property type="protein sequence ID" value="MBP2623551.1"/>
    <property type="molecule type" value="Genomic_DNA"/>
</dbReference>
<keyword evidence="3" id="KW-1185">Reference proteome</keyword>
<proteinExistence type="predicted"/>
<evidence type="ECO:0000256" key="1">
    <source>
        <dbReference type="SAM" id="Phobius"/>
    </source>
</evidence>
<dbReference type="Proteomes" id="UP001519296">
    <property type="component" value="Unassembled WGS sequence"/>
</dbReference>
<accession>A0ABS5B3Z7</accession>
<keyword evidence="1" id="KW-0472">Membrane</keyword>
<protein>
    <submittedName>
        <fullName evidence="2">Uncharacterized protein</fullName>
    </submittedName>
</protein>
<name>A0ABS5B3Z7_9STRE</name>
<reference evidence="2 3" key="1">
    <citation type="submission" date="2018-02" db="EMBL/GenBank/DDBJ databases">
        <title>Draft genome sequence of Streptococcus oricebi CCUG 70868T type strain.</title>
        <authorList>
            <person name="Mendez V."/>
            <person name="Salva-Serra F."/>
            <person name="Jaen-Luchoro D."/>
            <person name="Gonzales-Siles L."/>
            <person name="Karlsson R."/>
            <person name="Engstrom-Jakobsson H."/>
            <person name="Busquets A."/>
            <person name="Gomila M."/>
            <person name="Pineiro-Iglesias B."/>
            <person name="Bennasar-Figueras A."/>
            <person name="Seeger M."/>
            <person name="Moore E."/>
        </authorList>
    </citation>
    <scope>NUCLEOTIDE SEQUENCE [LARGE SCALE GENOMIC DNA]</scope>
    <source>
        <strain evidence="2 3">CCUG 70868</strain>
    </source>
</reference>
<evidence type="ECO:0000313" key="3">
    <source>
        <dbReference type="Proteomes" id="UP001519296"/>
    </source>
</evidence>
<comment type="caution">
    <text evidence="2">The sequence shown here is derived from an EMBL/GenBank/DDBJ whole genome shotgun (WGS) entry which is preliminary data.</text>
</comment>
<evidence type="ECO:0000313" key="2">
    <source>
        <dbReference type="EMBL" id="MBP2623551.1"/>
    </source>
</evidence>
<dbReference type="RefSeq" id="WP_209628048.1">
    <property type="nucleotide sequence ID" value="NZ_PRDG01000003.1"/>
</dbReference>
<feature type="transmembrane region" description="Helical" evidence="1">
    <location>
        <begin position="30"/>
        <end position="48"/>
    </location>
</feature>
<organism evidence="2 3">
    <name type="scientific">Streptococcus oricebi</name>
    <dbReference type="NCBI Taxonomy" id="1547447"/>
    <lineage>
        <taxon>Bacteria</taxon>
        <taxon>Bacillati</taxon>
        <taxon>Bacillota</taxon>
        <taxon>Bacilli</taxon>
        <taxon>Lactobacillales</taxon>
        <taxon>Streptococcaceae</taxon>
        <taxon>Streptococcus</taxon>
    </lineage>
</organism>
<sequence length="180" mass="21398">MIYILWLLIPLVLLLLIVPNFYVPKKKRKWLFLIYLLVFGWGAYYIFYQSDQPDILQPGQSVEIEIRPNTEGLEPITELYIDNLDGGQLLLTGRDSWHEKEHDLQFNIKEKEVSYWDSQAGYRKILNDNHSHGITLTNKGIIIDKKRKYTFSTTENKTYKVRIKNLSNKKIHYNAFEVFR</sequence>